<reference evidence="3 4" key="1">
    <citation type="submission" date="2019-12" db="EMBL/GenBank/DDBJ databases">
        <title>Genome sequence of Streptomyces bambusae.</title>
        <authorList>
            <person name="Bansal K."/>
            <person name="Choksket S."/>
            <person name="Korpole S."/>
            <person name="Patil P.B."/>
        </authorList>
    </citation>
    <scope>NUCLEOTIDE SEQUENCE [LARGE SCALE GENOMIC DNA]</scope>
    <source>
        <strain evidence="3 4">SK60</strain>
    </source>
</reference>
<evidence type="ECO:0000313" key="4">
    <source>
        <dbReference type="Proteomes" id="UP000812013"/>
    </source>
</evidence>
<dbReference type="InterPro" id="IPR028939">
    <property type="entry name" value="P5C_Rdtase_cat_N"/>
</dbReference>
<dbReference type="InterPro" id="IPR008927">
    <property type="entry name" value="6-PGluconate_DH-like_C_sf"/>
</dbReference>
<name>A0ABS6ZF18_9ACTN</name>
<dbReference type="SUPFAM" id="SSF48179">
    <property type="entry name" value="6-phosphogluconate dehydrogenase C-terminal domain-like"/>
    <property type="match status" value="1"/>
</dbReference>
<dbReference type="EMBL" id="WTFF01000232">
    <property type="protein sequence ID" value="MBW5485240.1"/>
    <property type="molecule type" value="Genomic_DNA"/>
</dbReference>
<gene>
    <name evidence="3" type="ORF">GPJ59_26030</name>
</gene>
<dbReference type="Gene3D" id="3.40.50.720">
    <property type="entry name" value="NAD(P)-binding Rossmann-like Domain"/>
    <property type="match status" value="1"/>
</dbReference>
<dbReference type="Gene3D" id="1.10.1040.10">
    <property type="entry name" value="N-(1-d-carboxylethyl)-l-norvaline Dehydrogenase, domain 2"/>
    <property type="match status" value="1"/>
</dbReference>
<dbReference type="SUPFAM" id="SSF51735">
    <property type="entry name" value="NAD(P)-binding Rossmann-fold domains"/>
    <property type="match status" value="1"/>
</dbReference>
<dbReference type="InterPro" id="IPR036291">
    <property type="entry name" value="NAD(P)-bd_dom_sf"/>
</dbReference>
<comment type="caution">
    <text evidence="3">The sequence shown here is derived from an EMBL/GenBank/DDBJ whole genome shotgun (WGS) entry which is preliminary data.</text>
</comment>
<accession>A0ABS6ZF18</accession>
<evidence type="ECO:0000259" key="1">
    <source>
        <dbReference type="Pfam" id="PF03807"/>
    </source>
</evidence>
<dbReference type="Pfam" id="PF03807">
    <property type="entry name" value="F420_oxidored"/>
    <property type="match status" value="1"/>
</dbReference>
<proteinExistence type="predicted"/>
<feature type="domain" description="Pyrroline-5-carboxylate reductase catalytic N-terminal" evidence="1">
    <location>
        <begin position="47"/>
        <end position="124"/>
    </location>
</feature>
<protein>
    <submittedName>
        <fullName evidence="3">DUF1932 domain-containing protein</fullName>
    </submittedName>
</protein>
<evidence type="ECO:0000313" key="3">
    <source>
        <dbReference type="EMBL" id="MBW5485240.1"/>
    </source>
</evidence>
<feature type="domain" description="Phosphogluconate dehydrogenase NAD-binding putative C-terminal" evidence="2">
    <location>
        <begin position="230"/>
        <end position="298"/>
    </location>
</feature>
<organism evidence="3 4">
    <name type="scientific">Streptomyces bambusae</name>
    <dbReference type="NCBI Taxonomy" id="1550616"/>
    <lineage>
        <taxon>Bacteria</taxon>
        <taxon>Bacillati</taxon>
        <taxon>Actinomycetota</taxon>
        <taxon>Actinomycetes</taxon>
        <taxon>Kitasatosporales</taxon>
        <taxon>Streptomycetaceae</taxon>
        <taxon>Streptomyces</taxon>
    </lineage>
</organism>
<dbReference type="Proteomes" id="UP000812013">
    <property type="component" value="Unassembled WGS sequence"/>
</dbReference>
<evidence type="ECO:0000259" key="2">
    <source>
        <dbReference type="Pfam" id="PF09130"/>
    </source>
</evidence>
<dbReference type="InterPro" id="IPR015814">
    <property type="entry name" value="Pgluconate_DH_NAD-bd_C"/>
</dbReference>
<sequence>MDLVPWASAHTRCGCACRDRPARVDHCPPGTHHRRTPARRPPVTTVTVLHPGAMGSAVAAQAAAAGHEVLWVPAGRSEATRERARTVGAVPVDTLAEALERSAVVLSVCPPQAAEEVAELVAAHGFAGVYVDANALNPQRMLHIAEAIAPGTSVLDGAIFGPPPGGARTARLYLAGAGPAIDLVEGVFKDTALHTRRSSGAIGSASALKMAFAGYQKAARTLAGVAHALADAHGVGAELTAEAQVMASDILSDPEYLPSVAARAWRWAPEMQDIADTLRAACLPPDMAEAAVTVMSRWEQDKDRYDLSVADVLAHLRRPGI</sequence>
<dbReference type="Pfam" id="PF09130">
    <property type="entry name" value="DUF1932"/>
    <property type="match status" value="1"/>
</dbReference>
<dbReference type="InterPro" id="IPR013328">
    <property type="entry name" value="6PGD_dom2"/>
</dbReference>
<keyword evidence="4" id="KW-1185">Reference proteome</keyword>